<dbReference type="WBParaSite" id="Pan_g4779.t1">
    <property type="protein sequence ID" value="Pan_g4779.t1"/>
    <property type="gene ID" value="Pan_g4779"/>
</dbReference>
<sequence length="103" mass="11507">MTIVMWKAKDRLVQCEKDSTNKAASVNSTAGKHYCAGLLLTQERRHRQERVPDRVFFSGVNNMEAGCPQGYDASLHVEVCSPTAPATRKNNNNPSAFIEQRQV</sequence>
<keyword evidence="2" id="KW-1185">Reference proteome</keyword>
<organism evidence="2 3">
    <name type="scientific">Panagrellus redivivus</name>
    <name type="common">Microworm</name>
    <dbReference type="NCBI Taxonomy" id="6233"/>
    <lineage>
        <taxon>Eukaryota</taxon>
        <taxon>Metazoa</taxon>
        <taxon>Ecdysozoa</taxon>
        <taxon>Nematoda</taxon>
        <taxon>Chromadorea</taxon>
        <taxon>Rhabditida</taxon>
        <taxon>Tylenchina</taxon>
        <taxon>Panagrolaimomorpha</taxon>
        <taxon>Panagrolaimoidea</taxon>
        <taxon>Panagrolaimidae</taxon>
        <taxon>Panagrellus</taxon>
    </lineage>
</organism>
<dbReference type="Proteomes" id="UP000492821">
    <property type="component" value="Unassembled WGS sequence"/>
</dbReference>
<reference evidence="3" key="2">
    <citation type="submission" date="2020-10" db="UniProtKB">
        <authorList>
            <consortium name="WormBaseParasite"/>
        </authorList>
    </citation>
    <scope>IDENTIFICATION</scope>
</reference>
<feature type="region of interest" description="Disordered" evidence="1">
    <location>
        <begin position="84"/>
        <end position="103"/>
    </location>
</feature>
<dbReference type="AlphaFoldDB" id="A0A7E4W0X6"/>
<proteinExistence type="predicted"/>
<feature type="compositionally biased region" description="Polar residues" evidence="1">
    <location>
        <begin position="88"/>
        <end position="103"/>
    </location>
</feature>
<reference evidence="2" key="1">
    <citation type="journal article" date="2013" name="Genetics">
        <title>The draft genome and transcriptome of Panagrellus redivivus are shaped by the harsh demands of a free-living lifestyle.</title>
        <authorList>
            <person name="Srinivasan J."/>
            <person name="Dillman A.R."/>
            <person name="Macchietto M.G."/>
            <person name="Heikkinen L."/>
            <person name="Lakso M."/>
            <person name="Fracchia K.M."/>
            <person name="Antoshechkin I."/>
            <person name="Mortazavi A."/>
            <person name="Wong G."/>
            <person name="Sternberg P.W."/>
        </authorList>
    </citation>
    <scope>NUCLEOTIDE SEQUENCE [LARGE SCALE GENOMIC DNA]</scope>
    <source>
        <strain evidence="2">MT8872</strain>
    </source>
</reference>
<name>A0A7E4W0X6_PANRE</name>
<evidence type="ECO:0000313" key="2">
    <source>
        <dbReference type="Proteomes" id="UP000492821"/>
    </source>
</evidence>
<evidence type="ECO:0000256" key="1">
    <source>
        <dbReference type="SAM" id="MobiDB-lite"/>
    </source>
</evidence>
<accession>A0A7E4W0X6</accession>
<evidence type="ECO:0000313" key="3">
    <source>
        <dbReference type="WBParaSite" id="Pan_g4779.t1"/>
    </source>
</evidence>
<protein>
    <submittedName>
        <fullName evidence="3">Uncharacterized protein</fullName>
    </submittedName>
</protein>